<accession>A0A829WNQ3</accession>
<name>A0A829WNQ3_GLUOY</name>
<evidence type="ECO:0000313" key="1">
    <source>
        <dbReference type="EMBL" id="GEM18438.1"/>
    </source>
</evidence>
<dbReference type="EMBL" id="BARJ01000021">
    <property type="protein sequence ID" value="GEM18620.1"/>
    <property type="molecule type" value="Genomic_DNA"/>
</dbReference>
<organism evidence="1 3">
    <name type="scientific">Gluconobacter oxydans NBRC 3293</name>
    <dbReference type="NCBI Taxonomy" id="1315969"/>
    <lineage>
        <taxon>Bacteria</taxon>
        <taxon>Pseudomonadati</taxon>
        <taxon>Pseudomonadota</taxon>
        <taxon>Alphaproteobacteria</taxon>
        <taxon>Acetobacterales</taxon>
        <taxon>Acetobacteraceae</taxon>
        <taxon>Gluconobacter</taxon>
    </lineage>
</organism>
<gene>
    <name evidence="1" type="ORF">NBRC3293_2934</name>
    <name evidence="2" type="ORF">NBRC3293_3118</name>
</gene>
<proteinExistence type="predicted"/>
<evidence type="ECO:0000313" key="3">
    <source>
        <dbReference type="Proteomes" id="UP000484858"/>
    </source>
</evidence>
<dbReference type="AlphaFoldDB" id="A0A829WNQ3"/>
<dbReference type="Proteomes" id="UP000484858">
    <property type="component" value="Unassembled WGS sequence"/>
</dbReference>
<reference evidence="1 3" key="1">
    <citation type="submission" date="2013-04" db="EMBL/GenBank/DDBJ databases">
        <title>Gluconobacter oxydans NBRC 3293 whole genome sequence.</title>
        <authorList>
            <person name="Matsutani M."/>
            <person name="Yakushi T."/>
            <person name="Matsushita K."/>
        </authorList>
    </citation>
    <scope>NUCLEOTIDE SEQUENCE [LARGE SCALE GENOMIC DNA]</scope>
    <source>
        <strain evidence="1 3">NBRC 3293</strain>
    </source>
</reference>
<sequence length="41" mass="4442">MQTHQMRLVILGSASFEERPAFLVSLSGFKGRGLCGAFEGL</sequence>
<protein>
    <submittedName>
        <fullName evidence="1">Uncharacterized protein</fullName>
    </submittedName>
</protein>
<evidence type="ECO:0000313" key="2">
    <source>
        <dbReference type="EMBL" id="GEM18620.1"/>
    </source>
</evidence>
<comment type="caution">
    <text evidence="1">The sequence shown here is derived from an EMBL/GenBank/DDBJ whole genome shotgun (WGS) entry which is preliminary data.</text>
</comment>
<dbReference type="EMBL" id="BARJ01000014">
    <property type="protein sequence ID" value="GEM18438.1"/>
    <property type="molecule type" value="Genomic_DNA"/>
</dbReference>